<dbReference type="AlphaFoldDB" id="A0A8H7PPD2"/>
<evidence type="ECO:0008006" key="3">
    <source>
        <dbReference type="Google" id="ProtNLM"/>
    </source>
</evidence>
<evidence type="ECO:0000313" key="1">
    <source>
        <dbReference type="EMBL" id="KAG2177493.1"/>
    </source>
</evidence>
<accession>A0A8H7PPD2</accession>
<dbReference type="Proteomes" id="UP000612746">
    <property type="component" value="Unassembled WGS sequence"/>
</dbReference>
<dbReference type="InterPro" id="IPR038781">
    <property type="entry name" value="C365.16-ike"/>
</dbReference>
<evidence type="ECO:0000313" key="2">
    <source>
        <dbReference type="Proteomes" id="UP000612746"/>
    </source>
</evidence>
<organism evidence="1 2">
    <name type="scientific">Umbelopsis vinacea</name>
    <dbReference type="NCBI Taxonomy" id="44442"/>
    <lineage>
        <taxon>Eukaryota</taxon>
        <taxon>Fungi</taxon>
        <taxon>Fungi incertae sedis</taxon>
        <taxon>Mucoromycota</taxon>
        <taxon>Mucoromycotina</taxon>
        <taxon>Umbelopsidomycetes</taxon>
        <taxon>Umbelopsidales</taxon>
        <taxon>Umbelopsidaceae</taxon>
        <taxon>Umbelopsis</taxon>
    </lineage>
</organism>
<dbReference type="PANTHER" id="PTHR37845:SF1">
    <property type="entry name" value="SEQUENCE ORPHAN"/>
    <property type="match status" value="1"/>
</dbReference>
<comment type="caution">
    <text evidence="1">The sequence shown here is derived from an EMBL/GenBank/DDBJ whole genome shotgun (WGS) entry which is preliminary data.</text>
</comment>
<proteinExistence type="predicted"/>
<sequence>MAMPQSKLSPPSLESAATTENSLTTLVKLFSVDMVAAGSSSFAVSPFIAIVDRSIIENTNGKTPLVQGLKQGFATFFSQPLHFITTRQFRLVYAIYFSTYLTANVIDTSCEHLSRDKTQTSAAKFVGTTAVNMSACIYKDRAFTRMFGTVATKPLPALSYLLFAARDSLTIAASFNAPPIVSQWIQTEGILNSTKASDTLSQIACPALMQVLSTPLHLLGLDLYNNSSSTTGQRFSLIRREYVKSVLARVGRIAPAFGIGGVGNNYVRSYRQQILANQ</sequence>
<dbReference type="GO" id="GO:0005739">
    <property type="term" value="C:mitochondrion"/>
    <property type="evidence" value="ECO:0007669"/>
    <property type="project" value="TreeGrafter"/>
</dbReference>
<keyword evidence="2" id="KW-1185">Reference proteome</keyword>
<dbReference type="OrthoDB" id="275936at2759"/>
<dbReference type="EMBL" id="JAEPRA010000012">
    <property type="protein sequence ID" value="KAG2177493.1"/>
    <property type="molecule type" value="Genomic_DNA"/>
</dbReference>
<protein>
    <recommendedName>
        <fullName evidence="3">Sequence orphan</fullName>
    </recommendedName>
</protein>
<gene>
    <name evidence="1" type="ORF">INT44_008004</name>
</gene>
<reference evidence="1" key="1">
    <citation type="submission" date="2020-12" db="EMBL/GenBank/DDBJ databases">
        <title>Metabolic potential, ecology and presence of endohyphal bacteria is reflected in genomic diversity of Mucoromycotina.</title>
        <authorList>
            <person name="Muszewska A."/>
            <person name="Okrasinska A."/>
            <person name="Steczkiewicz K."/>
            <person name="Drgas O."/>
            <person name="Orlowska M."/>
            <person name="Perlinska-Lenart U."/>
            <person name="Aleksandrzak-Piekarczyk T."/>
            <person name="Szatraj K."/>
            <person name="Zielenkiewicz U."/>
            <person name="Pilsyk S."/>
            <person name="Malc E."/>
            <person name="Mieczkowski P."/>
            <person name="Kruszewska J.S."/>
            <person name="Biernat P."/>
            <person name="Pawlowska J."/>
        </authorList>
    </citation>
    <scope>NUCLEOTIDE SEQUENCE</scope>
    <source>
        <strain evidence="1">WA0000051536</strain>
    </source>
</reference>
<dbReference type="PANTHER" id="PTHR37845">
    <property type="entry name" value="SEQUENCE ORPHAN"/>
    <property type="match status" value="1"/>
</dbReference>
<name>A0A8H7PPD2_9FUNG</name>